<gene>
    <name evidence="5" type="ORF">E0Z10_g27</name>
</gene>
<proteinExistence type="predicted"/>
<dbReference type="InterPro" id="IPR056884">
    <property type="entry name" value="NPHP3-like_N"/>
</dbReference>
<protein>
    <submittedName>
        <fullName evidence="5">Uncharacterized protein</fullName>
    </submittedName>
</protein>
<dbReference type="OrthoDB" id="448455at2759"/>
<evidence type="ECO:0000256" key="2">
    <source>
        <dbReference type="SAM" id="MobiDB-lite"/>
    </source>
</evidence>
<keyword evidence="6" id="KW-1185">Reference proteome</keyword>
<name>A0A4Z0YW35_9PEZI</name>
<sequence>MDTEDRDLGPFWAEAKRAYEIECEHAIDLGSGAQDPRTVDQLLELIESRGTNFEAFREKHSRLWSKLQRFAEPVVAVGELTGEVFSSADGFGGPVGSILKGITHLVSAAEHVTSAYDWIETVFAELQNFSDRLRSHTRTTITSAMRRIIIAILAFILRIIGRSELLIKRGRVREYLRVAFIGKDHKTQELLDELNKVIANEGRLTLALTHEKTEQARDLAAKSVEVGQLASRKIDNVHEDVRLIQGAVQEITVQQIDQRVLENMHHVLRTTAITQTDDWYALFKRNLLEGTHSLGLRGPWAGKTMLSTWLITTLNKQFETKSELGLDTHVGYFFIKENVDDLRDLNILFKTMAWQIQQTDPLFRRHAATVCEFNRKTAGAEDTWENLFLDFYQGYQGRDRRAVLIIDGLDEAELHTQRRILRLMKDYVSRIRAGQPARIQFAIFGRLTLRPELERIHLDREEKIIEVSSVKNYEDMENYITNRVKNLAIVRMMRSRKPDGPKEAKKFARGVRQKVLDGAAGIFLWAQLLLDQMEGKDDRQIHQVLANPPEKLDDMIYSVFSRISQDDEVDKPTVNRLLAWVAFAKRPLSFGELDVILRSDFDTTNWFLWDHLRGKFASTFRLRYPRGFDPNAKHEDNTDEGGTASGDQQDEPDSHAIDDDDDGNGSFDLDDSGDDDTDEESVDAGDEETTDEAQQEQEYQEPMKFEADEHYSWEQKQTIVDFSHQRFRDFLVIESDSHTRQKPPLPVGIDIHHVEVEIVFDCFRCLRAGINSGAYVKYYVTYPAFQLFAHLASLKRDRLDEKTQIQILRELYWLMHEEKGCKTLFEALGGREDGECDAFWKLWLADNKTTSVLQRWFTKAATLGSFEEDESRWMLEAASSVPKLLEPLAMTAATSWLTKSSYNDSAYLDKSEFKVWFLKGYRALDEHGHISENLANWIYARDAHFFGMEATEIEDLAEWANLEKTTHWYTGVGWILYEGPSTNSARAQELLTKAIEMDPTAWVAMEALARSLGDHDEDYEKAISWMERAVETLRAQDIGARLEVDSYLLAHVSTWKRILGDISGALDIGCYAWTKVPTSLETITSYVNALLQTQEWDRLVEVMEYLNSHTNSYGTPYLVKAFGELPFAWDVGRACRAKGCPSFVIDALELALRDIEKSGDNSTLIYKLLVFGDLYYNFYDKDDRTIRWWEEAMARMTDADTTIQREYANTKVIYTNKLAQLYFDAAVENFEARIRPNDAAIRLKQLALAVTYVPGSDEDVFSYYTPGYPSLLYGRWLREYEKAKPSVWRKCFRARILEQINGLDDDDPTNDTGACNRLAISLFQADDEKRAGALVAVLFKTLEEYMAEKERNKTEEEKDEAAPVEEDEEGEKTGTMTDDGQAANEKTEKIGLEDGETTDCDNTGPETDAQDTEASTPKAETAKIEVFGPKDKRPRQSQSTTGEDKAGDNEFGPQGKKIALQLNPNAWNYTCNGCGHDAEDKGSIECLEKAKTVTLEVRYCNPKHHWHQVWPLDEEKVNEMVSEYGIGGKVQLKKEWLEELRNEWLRGE</sequence>
<reference evidence="5 6" key="1">
    <citation type="submission" date="2019-03" db="EMBL/GenBank/DDBJ databases">
        <title>Draft genome sequence of Xylaria hypoxylon DSM 108379, a ubiquitous saprotrophic-parasitic fungi on hardwood.</title>
        <authorList>
            <person name="Buettner E."/>
            <person name="Leonhardt S."/>
            <person name="Gebauer A.M."/>
            <person name="Liers C."/>
            <person name="Hofrichter M."/>
            <person name="Kellner H."/>
        </authorList>
    </citation>
    <scope>NUCLEOTIDE SEQUENCE [LARGE SCALE GENOMIC DNA]</scope>
    <source>
        <strain evidence="5 6">DSM 108379</strain>
    </source>
</reference>
<organism evidence="5 6">
    <name type="scientific">Xylaria hypoxylon</name>
    <dbReference type="NCBI Taxonomy" id="37992"/>
    <lineage>
        <taxon>Eukaryota</taxon>
        <taxon>Fungi</taxon>
        <taxon>Dikarya</taxon>
        <taxon>Ascomycota</taxon>
        <taxon>Pezizomycotina</taxon>
        <taxon>Sordariomycetes</taxon>
        <taxon>Xylariomycetidae</taxon>
        <taxon>Xylariales</taxon>
        <taxon>Xylariaceae</taxon>
        <taxon>Xylaria</taxon>
    </lineage>
</organism>
<dbReference type="PANTHER" id="PTHR10039">
    <property type="entry name" value="AMELOGENIN"/>
    <property type="match status" value="1"/>
</dbReference>
<evidence type="ECO:0000259" key="4">
    <source>
        <dbReference type="Pfam" id="PF24883"/>
    </source>
</evidence>
<comment type="caution">
    <text evidence="5">The sequence shown here is derived from an EMBL/GenBank/DDBJ whole genome shotgun (WGS) entry which is preliminary data.</text>
</comment>
<keyword evidence="1" id="KW-0677">Repeat</keyword>
<dbReference type="InterPro" id="IPR011990">
    <property type="entry name" value="TPR-like_helical_dom_sf"/>
</dbReference>
<evidence type="ECO:0000313" key="5">
    <source>
        <dbReference type="EMBL" id="TGJ88629.1"/>
    </source>
</evidence>
<dbReference type="Pfam" id="PF24883">
    <property type="entry name" value="NPHP3_N"/>
    <property type="match status" value="1"/>
</dbReference>
<evidence type="ECO:0000259" key="3">
    <source>
        <dbReference type="Pfam" id="PF17109"/>
    </source>
</evidence>
<dbReference type="Pfam" id="PF17109">
    <property type="entry name" value="Goodbye"/>
    <property type="match status" value="1"/>
</dbReference>
<dbReference type="InterPro" id="IPR031350">
    <property type="entry name" value="Goodbye_dom"/>
</dbReference>
<feature type="domain" description="Fungal STAND N-terminal Goodbye" evidence="3">
    <location>
        <begin position="12"/>
        <end position="135"/>
    </location>
</feature>
<dbReference type="PANTHER" id="PTHR10039:SF17">
    <property type="entry name" value="FUNGAL STAND N-TERMINAL GOODBYE DOMAIN-CONTAINING PROTEIN-RELATED"/>
    <property type="match status" value="1"/>
</dbReference>
<feature type="compositionally biased region" description="Basic and acidic residues" evidence="2">
    <location>
        <begin position="1420"/>
        <end position="1431"/>
    </location>
</feature>
<feature type="region of interest" description="Disordered" evidence="2">
    <location>
        <begin position="1349"/>
        <end position="1455"/>
    </location>
</feature>
<dbReference type="Gene3D" id="1.25.40.10">
    <property type="entry name" value="Tetratricopeptide repeat domain"/>
    <property type="match status" value="1"/>
</dbReference>
<dbReference type="EMBL" id="SKBN01000001">
    <property type="protein sequence ID" value="TGJ88629.1"/>
    <property type="molecule type" value="Genomic_DNA"/>
</dbReference>
<feature type="compositionally biased region" description="Acidic residues" evidence="2">
    <location>
        <begin position="658"/>
        <end position="698"/>
    </location>
</feature>
<evidence type="ECO:0000313" key="6">
    <source>
        <dbReference type="Proteomes" id="UP000297716"/>
    </source>
</evidence>
<feature type="compositionally biased region" description="Acidic residues" evidence="2">
    <location>
        <begin position="1357"/>
        <end position="1370"/>
    </location>
</feature>
<evidence type="ECO:0000256" key="1">
    <source>
        <dbReference type="ARBA" id="ARBA00022737"/>
    </source>
</evidence>
<feature type="region of interest" description="Disordered" evidence="2">
    <location>
        <begin position="628"/>
        <end position="698"/>
    </location>
</feature>
<feature type="domain" description="Nephrocystin 3-like N-terminal" evidence="4">
    <location>
        <begin position="299"/>
        <end position="431"/>
    </location>
</feature>
<dbReference type="Proteomes" id="UP000297716">
    <property type="component" value="Unassembled WGS sequence"/>
</dbReference>
<accession>A0A4Z0YW35</accession>